<comment type="caution">
    <text evidence="2">The sequence shown here is derived from an EMBL/GenBank/DDBJ whole genome shotgun (WGS) entry which is preliminary data.</text>
</comment>
<evidence type="ECO:0008006" key="4">
    <source>
        <dbReference type="Google" id="ProtNLM"/>
    </source>
</evidence>
<keyword evidence="1" id="KW-0812">Transmembrane</keyword>
<reference evidence="2 3" key="1">
    <citation type="submission" date="2019-06" db="EMBL/GenBank/DDBJ databases">
        <title>Sequencing the genomes of 1000 actinobacteria strains.</title>
        <authorList>
            <person name="Klenk H.-P."/>
        </authorList>
    </citation>
    <scope>NUCLEOTIDE SEQUENCE [LARGE SCALE GENOMIC DNA]</scope>
    <source>
        <strain evidence="2 3">DSM 18607</strain>
    </source>
</reference>
<evidence type="ECO:0000313" key="2">
    <source>
        <dbReference type="EMBL" id="TQJ08235.1"/>
    </source>
</evidence>
<organism evidence="2 3">
    <name type="scientific">Lapillicoccus jejuensis</name>
    <dbReference type="NCBI Taxonomy" id="402171"/>
    <lineage>
        <taxon>Bacteria</taxon>
        <taxon>Bacillati</taxon>
        <taxon>Actinomycetota</taxon>
        <taxon>Actinomycetes</taxon>
        <taxon>Micrococcales</taxon>
        <taxon>Intrasporangiaceae</taxon>
        <taxon>Lapillicoccus</taxon>
    </lineage>
</organism>
<dbReference type="Proteomes" id="UP000317893">
    <property type="component" value="Unassembled WGS sequence"/>
</dbReference>
<proteinExistence type="predicted"/>
<feature type="transmembrane region" description="Helical" evidence="1">
    <location>
        <begin position="21"/>
        <end position="43"/>
    </location>
</feature>
<dbReference type="AlphaFoldDB" id="A0A542DYR6"/>
<accession>A0A542DYR6</accession>
<protein>
    <recommendedName>
        <fullName evidence="4">PH (Pleckstrin Homology) domain-containing protein</fullName>
    </recommendedName>
</protein>
<sequence length="137" mass="14570">MSEVGGALAPLSFRPASSQRTTTVVTAFIVVIAVVGVVLGIVGRKPVLAALWGLQLLLHSARLAMLLLPVRVDGDGVRQLGRTLPWSRVNGVRVSRWNGTVVLELDKGKERQLALPASDGERVAELAGVPLINPPRL</sequence>
<gene>
    <name evidence="2" type="ORF">FB458_1319</name>
</gene>
<dbReference type="EMBL" id="VFMN01000001">
    <property type="protein sequence ID" value="TQJ08235.1"/>
    <property type="molecule type" value="Genomic_DNA"/>
</dbReference>
<evidence type="ECO:0000313" key="3">
    <source>
        <dbReference type="Proteomes" id="UP000317893"/>
    </source>
</evidence>
<keyword evidence="1" id="KW-0472">Membrane</keyword>
<keyword evidence="3" id="KW-1185">Reference proteome</keyword>
<name>A0A542DYR6_9MICO</name>
<evidence type="ECO:0000256" key="1">
    <source>
        <dbReference type="SAM" id="Phobius"/>
    </source>
</evidence>
<keyword evidence="1" id="KW-1133">Transmembrane helix</keyword>
<dbReference type="RefSeq" id="WP_141847774.1">
    <property type="nucleotide sequence ID" value="NZ_BAAAPR010000002.1"/>
</dbReference>